<proteinExistence type="predicted"/>
<dbReference type="OrthoDB" id="7350658at2"/>
<sequence length="133" mass="13859">MYKQTLKSADDYLAKGQSLPQNASALGNQGARDFCNTQGALEVVVAAREDVEVAQGHSLTIGLVHAEDGEDFAPAGGAFTAEATDAALTWRAGQIVCRLAVPSTLKRRAALQLATTDPAASGALDGWLAYLAR</sequence>
<keyword evidence="2" id="KW-1185">Reference proteome</keyword>
<dbReference type="EMBL" id="ATHI01000001">
    <property type="protein sequence ID" value="EPR36249.1"/>
    <property type="molecule type" value="Genomic_DNA"/>
</dbReference>
<dbReference type="eggNOG" id="ENOG5033XT4">
    <property type="taxonomic scope" value="Bacteria"/>
</dbReference>
<gene>
    <name evidence="1" type="ORF">dsat_1777</name>
</gene>
<dbReference type="AlphaFoldDB" id="S7UQE3"/>
<accession>S7UQE3</accession>
<comment type="caution">
    <text evidence="1">The sequence shown here is derived from an EMBL/GenBank/DDBJ whole genome shotgun (WGS) entry which is preliminary data.</text>
</comment>
<name>S7UQE3_9BACT</name>
<dbReference type="STRING" id="1121439.dsat_1777"/>
<evidence type="ECO:0000313" key="1">
    <source>
        <dbReference type="EMBL" id="EPR36249.1"/>
    </source>
</evidence>
<dbReference type="RefSeq" id="WP_020885663.1">
    <property type="nucleotide sequence ID" value="NZ_ATHI01000001.1"/>
</dbReference>
<evidence type="ECO:0000313" key="2">
    <source>
        <dbReference type="Proteomes" id="UP000014975"/>
    </source>
</evidence>
<dbReference type="Gene3D" id="2.60.120.1110">
    <property type="match status" value="1"/>
</dbReference>
<dbReference type="Proteomes" id="UP000014975">
    <property type="component" value="Unassembled WGS sequence"/>
</dbReference>
<dbReference type="PATRIC" id="fig|1121439.3.peg.162"/>
<organism evidence="1 2">
    <name type="scientific">Alkalidesulfovibrio alkalitolerans DSM 16529</name>
    <dbReference type="NCBI Taxonomy" id="1121439"/>
    <lineage>
        <taxon>Bacteria</taxon>
        <taxon>Pseudomonadati</taxon>
        <taxon>Thermodesulfobacteriota</taxon>
        <taxon>Desulfovibrionia</taxon>
        <taxon>Desulfovibrionales</taxon>
        <taxon>Desulfovibrionaceae</taxon>
        <taxon>Alkalidesulfovibrio</taxon>
    </lineage>
</organism>
<reference evidence="1 2" key="1">
    <citation type="journal article" date="2013" name="Genome Announc.">
        <title>Draft genome sequences for three mercury-methylating, sulfate-reducing bacteria.</title>
        <authorList>
            <person name="Brown S.D."/>
            <person name="Hurt R.A.Jr."/>
            <person name="Gilmour C.C."/>
            <person name="Elias D.A."/>
        </authorList>
    </citation>
    <scope>NUCLEOTIDE SEQUENCE [LARGE SCALE GENOMIC DNA]</scope>
    <source>
        <strain evidence="1 2">DSM 16529</strain>
    </source>
</reference>
<protein>
    <submittedName>
        <fullName evidence="1">Uncharacterized protein</fullName>
    </submittedName>
</protein>